<evidence type="ECO:0000256" key="1">
    <source>
        <dbReference type="SAM" id="Phobius"/>
    </source>
</evidence>
<evidence type="ECO:0000313" key="3">
    <source>
        <dbReference type="Proteomes" id="UP000326759"/>
    </source>
</evidence>
<keyword evidence="1" id="KW-0812">Transmembrane</keyword>
<sequence length="78" mass="8435">QSLGGLIGGVLYNSTGGRGTFFCSSLITFGFAIFYITIQTYYYSCKIHSKGKYVVPGAQNAPDGHTISQQMKKAPSFL</sequence>
<feature type="non-terminal residue" evidence="2">
    <location>
        <position position="1"/>
    </location>
</feature>
<accession>A0A5N5SUL2</accession>
<evidence type="ECO:0000313" key="2">
    <source>
        <dbReference type="EMBL" id="KAB7496350.1"/>
    </source>
</evidence>
<reference evidence="2 3" key="1">
    <citation type="journal article" date="2019" name="PLoS Biol.">
        <title>Sex chromosomes control vertical transmission of feminizing Wolbachia symbionts in an isopod.</title>
        <authorList>
            <person name="Becking T."/>
            <person name="Chebbi M.A."/>
            <person name="Giraud I."/>
            <person name="Moumen B."/>
            <person name="Laverre T."/>
            <person name="Caubet Y."/>
            <person name="Peccoud J."/>
            <person name="Gilbert C."/>
            <person name="Cordaux R."/>
        </authorList>
    </citation>
    <scope>NUCLEOTIDE SEQUENCE [LARGE SCALE GENOMIC DNA]</scope>
    <source>
        <strain evidence="2">ANa2</strain>
        <tissue evidence="2">Whole body excluding digestive tract and cuticle</tissue>
    </source>
</reference>
<protein>
    <submittedName>
        <fullName evidence="2">Uncharacterized protein</fullName>
    </submittedName>
</protein>
<proteinExistence type="predicted"/>
<dbReference type="Proteomes" id="UP000326759">
    <property type="component" value="Unassembled WGS sequence"/>
</dbReference>
<comment type="caution">
    <text evidence="2">The sequence shown here is derived from an EMBL/GenBank/DDBJ whole genome shotgun (WGS) entry which is preliminary data.</text>
</comment>
<dbReference type="AlphaFoldDB" id="A0A5N5SUL2"/>
<feature type="transmembrane region" description="Helical" evidence="1">
    <location>
        <begin position="19"/>
        <end position="43"/>
    </location>
</feature>
<name>A0A5N5SUL2_9CRUS</name>
<organism evidence="2 3">
    <name type="scientific">Armadillidium nasatum</name>
    <dbReference type="NCBI Taxonomy" id="96803"/>
    <lineage>
        <taxon>Eukaryota</taxon>
        <taxon>Metazoa</taxon>
        <taxon>Ecdysozoa</taxon>
        <taxon>Arthropoda</taxon>
        <taxon>Crustacea</taxon>
        <taxon>Multicrustacea</taxon>
        <taxon>Malacostraca</taxon>
        <taxon>Eumalacostraca</taxon>
        <taxon>Peracarida</taxon>
        <taxon>Isopoda</taxon>
        <taxon>Oniscidea</taxon>
        <taxon>Crinocheta</taxon>
        <taxon>Armadillidiidae</taxon>
        <taxon>Armadillidium</taxon>
    </lineage>
</organism>
<keyword evidence="3" id="KW-1185">Reference proteome</keyword>
<dbReference type="EMBL" id="SEYY01021452">
    <property type="protein sequence ID" value="KAB7496350.1"/>
    <property type="molecule type" value="Genomic_DNA"/>
</dbReference>
<gene>
    <name evidence="2" type="ORF">Anas_11503</name>
</gene>
<keyword evidence="1" id="KW-0472">Membrane</keyword>
<keyword evidence="1" id="KW-1133">Transmembrane helix</keyword>